<reference evidence="2 3" key="1">
    <citation type="submission" date="2019-11" db="EMBL/GenBank/DDBJ databases">
        <title>Draft genome of Amycolatopsis RM579.</title>
        <authorList>
            <person name="Duangmal K."/>
            <person name="Mingma R."/>
        </authorList>
    </citation>
    <scope>NUCLEOTIDE SEQUENCE [LARGE SCALE GENOMIC DNA]</scope>
    <source>
        <strain evidence="2 3">RM579</strain>
    </source>
</reference>
<organism evidence="2 3">
    <name type="scientific">Amycolatopsis pithecellobii</name>
    <dbReference type="NCBI Taxonomy" id="664692"/>
    <lineage>
        <taxon>Bacteria</taxon>
        <taxon>Bacillati</taxon>
        <taxon>Actinomycetota</taxon>
        <taxon>Actinomycetes</taxon>
        <taxon>Pseudonocardiales</taxon>
        <taxon>Pseudonocardiaceae</taxon>
        <taxon>Amycolatopsis</taxon>
    </lineage>
</organism>
<evidence type="ECO:0000313" key="2">
    <source>
        <dbReference type="EMBL" id="MTD53283.1"/>
    </source>
</evidence>
<protein>
    <recommendedName>
        <fullName evidence="1">SnoaL-like domain-containing protein</fullName>
    </recommendedName>
</protein>
<evidence type="ECO:0000313" key="3">
    <source>
        <dbReference type="Proteomes" id="UP000440096"/>
    </source>
</evidence>
<dbReference type="AlphaFoldDB" id="A0A6N7YWP4"/>
<dbReference type="Pfam" id="PF12680">
    <property type="entry name" value="SnoaL_2"/>
    <property type="match status" value="1"/>
</dbReference>
<dbReference type="InterPro" id="IPR037401">
    <property type="entry name" value="SnoaL-like"/>
</dbReference>
<accession>A0A6N7YWP4</accession>
<feature type="domain" description="SnoaL-like" evidence="1">
    <location>
        <begin position="55"/>
        <end position="150"/>
    </location>
</feature>
<comment type="caution">
    <text evidence="2">The sequence shown here is derived from an EMBL/GenBank/DDBJ whole genome shotgun (WGS) entry which is preliminary data.</text>
</comment>
<proteinExistence type="predicted"/>
<dbReference type="Gene3D" id="3.10.450.50">
    <property type="match status" value="1"/>
</dbReference>
<dbReference type="Proteomes" id="UP000440096">
    <property type="component" value="Unassembled WGS sequence"/>
</dbReference>
<keyword evidence="3" id="KW-1185">Reference proteome</keyword>
<sequence length="164" mass="18313">MIPISNSPVVSTRVVCHTPTRQLQFGPQWSVMDNGSTRAVLDDIFSSVSESGFGATFLDRLADDLVFTATGTSPLAGRYTSKAEYHEKVLARLHERLATPIRPAIEQLLVDGEWATVRFRSEGVRGHNGSDFSMQYCWLIRVVGDRIVEIIGFYDTKKMVDLFA</sequence>
<dbReference type="PANTHER" id="PTHR41252">
    <property type="entry name" value="BLR2505 PROTEIN"/>
    <property type="match status" value="1"/>
</dbReference>
<dbReference type="InterPro" id="IPR032710">
    <property type="entry name" value="NTF2-like_dom_sf"/>
</dbReference>
<dbReference type="EMBL" id="WMBA01000004">
    <property type="protein sequence ID" value="MTD53283.1"/>
    <property type="molecule type" value="Genomic_DNA"/>
</dbReference>
<dbReference type="PANTHER" id="PTHR41252:SF1">
    <property type="entry name" value="BLR2505 PROTEIN"/>
    <property type="match status" value="1"/>
</dbReference>
<dbReference type="SUPFAM" id="SSF54427">
    <property type="entry name" value="NTF2-like"/>
    <property type="match status" value="1"/>
</dbReference>
<evidence type="ECO:0000259" key="1">
    <source>
        <dbReference type="Pfam" id="PF12680"/>
    </source>
</evidence>
<gene>
    <name evidence="2" type="ORF">GKO32_04705</name>
</gene>
<name>A0A6N7YWP4_9PSEU</name>
<dbReference type="OrthoDB" id="6657864at2"/>